<dbReference type="PROSITE" id="PS00134">
    <property type="entry name" value="TRYPSIN_HIS"/>
    <property type="match status" value="1"/>
</dbReference>
<feature type="signal peptide" evidence="8">
    <location>
        <begin position="1"/>
        <end position="16"/>
    </location>
</feature>
<proteinExistence type="inferred from homology"/>
<dbReference type="PANTHER" id="PTHR24276:SF91">
    <property type="entry name" value="AT26814P-RELATED"/>
    <property type="match status" value="1"/>
</dbReference>
<accession>A0A8K0CK72</accession>
<dbReference type="SMART" id="SM00020">
    <property type="entry name" value="Tryp_SPc"/>
    <property type="match status" value="1"/>
</dbReference>
<dbReference type="EMBL" id="VTPC01089954">
    <property type="protein sequence ID" value="KAF2885457.1"/>
    <property type="molecule type" value="Genomic_DNA"/>
</dbReference>
<dbReference type="OrthoDB" id="10051896at2759"/>
<dbReference type="PANTHER" id="PTHR24276">
    <property type="entry name" value="POLYSERASE-RELATED"/>
    <property type="match status" value="1"/>
</dbReference>
<keyword evidence="3 8" id="KW-0732">Signal</keyword>
<organism evidence="10 11">
    <name type="scientific">Ignelater luminosus</name>
    <name type="common">Cucubano</name>
    <name type="synonym">Pyrophorus luminosus</name>
    <dbReference type="NCBI Taxonomy" id="2038154"/>
    <lineage>
        <taxon>Eukaryota</taxon>
        <taxon>Metazoa</taxon>
        <taxon>Ecdysozoa</taxon>
        <taxon>Arthropoda</taxon>
        <taxon>Hexapoda</taxon>
        <taxon>Insecta</taxon>
        <taxon>Pterygota</taxon>
        <taxon>Neoptera</taxon>
        <taxon>Endopterygota</taxon>
        <taxon>Coleoptera</taxon>
        <taxon>Polyphaga</taxon>
        <taxon>Elateriformia</taxon>
        <taxon>Elateroidea</taxon>
        <taxon>Elateridae</taxon>
        <taxon>Agrypninae</taxon>
        <taxon>Pyrophorini</taxon>
        <taxon>Ignelater</taxon>
    </lineage>
</organism>
<keyword evidence="6" id="KW-0865">Zymogen</keyword>
<dbReference type="FunFam" id="2.40.10.10:FF:000077">
    <property type="entry name" value="Predicted protein"/>
    <property type="match status" value="1"/>
</dbReference>
<comment type="similarity">
    <text evidence="1">Belongs to the peptidase S1 family.</text>
</comment>
<name>A0A8K0CK72_IGNLU</name>
<keyword evidence="5" id="KW-0720">Serine protease</keyword>
<dbReference type="AlphaFoldDB" id="A0A8K0CK72"/>
<evidence type="ECO:0000256" key="1">
    <source>
        <dbReference type="ARBA" id="ARBA00007664"/>
    </source>
</evidence>
<evidence type="ECO:0000256" key="3">
    <source>
        <dbReference type="ARBA" id="ARBA00022729"/>
    </source>
</evidence>
<dbReference type="InterPro" id="IPR018114">
    <property type="entry name" value="TRYPSIN_HIS"/>
</dbReference>
<dbReference type="InterPro" id="IPR043504">
    <property type="entry name" value="Peptidase_S1_PA_chymotrypsin"/>
</dbReference>
<dbReference type="InterPro" id="IPR009003">
    <property type="entry name" value="Peptidase_S1_PA"/>
</dbReference>
<evidence type="ECO:0000259" key="9">
    <source>
        <dbReference type="PROSITE" id="PS50240"/>
    </source>
</evidence>
<evidence type="ECO:0000313" key="11">
    <source>
        <dbReference type="Proteomes" id="UP000801492"/>
    </source>
</evidence>
<dbReference type="Proteomes" id="UP000801492">
    <property type="component" value="Unassembled WGS sequence"/>
</dbReference>
<dbReference type="PROSITE" id="PS50240">
    <property type="entry name" value="TRYPSIN_DOM"/>
    <property type="match status" value="1"/>
</dbReference>
<reference evidence="10" key="1">
    <citation type="submission" date="2019-08" db="EMBL/GenBank/DDBJ databases">
        <title>The genome of the North American firefly Photinus pyralis.</title>
        <authorList>
            <consortium name="Photinus pyralis genome working group"/>
            <person name="Fallon T.R."/>
            <person name="Sander Lower S.E."/>
            <person name="Weng J.-K."/>
        </authorList>
    </citation>
    <scope>NUCLEOTIDE SEQUENCE</scope>
    <source>
        <strain evidence="10">TRF0915ILg1</strain>
        <tissue evidence="10">Whole body</tissue>
    </source>
</reference>
<gene>
    <name evidence="10" type="ORF">ILUMI_20737</name>
</gene>
<dbReference type="CDD" id="cd00190">
    <property type="entry name" value="Tryp_SPc"/>
    <property type="match status" value="1"/>
</dbReference>
<keyword evidence="11" id="KW-1185">Reference proteome</keyword>
<sequence length="254" mass="26936">MFRLLLVSALVALSIGAVPKERSRRPLLDGRIVGGENADIEDFPYQLSLQHYGSHTCGASIISTTRAVTAAHCTDGSSTSSFTVRAGSSKREQGGQVVQVQEVNIHPDFDYWIIDYDVSVLRLPKLTFESGINAIALHPIGAELAVGTNGIISGWGTLASGGSLPDHLQVVEVPKVSDDYCQSAYGSITPRMTCHGYEEGGKDSCQGDSGGPNVAEGYLVGIVSWGRGCASAGYPGVYTKVADREIGKFIRSNL</sequence>
<feature type="chain" id="PRO_5035458656" description="Peptidase S1 domain-containing protein" evidence="8">
    <location>
        <begin position="17"/>
        <end position="254"/>
    </location>
</feature>
<keyword evidence="7" id="KW-1015">Disulfide bond</keyword>
<evidence type="ECO:0000256" key="5">
    <source>
        <dbReference type="ARBA" id="ARBA00022825"/>
    </source>
</evidence>
<evidence type="ECO:0000256" key="2">
    <source>
        <dbReference type="ARBA" id="ARBA00022670"/>
    </source>
</evidence>
<keyword evidence="2" id="KW-0645">Protease</keyword>
<dbReference type="GO" id="GO:0006508">
    <property type="term" value="P:proteolysis"/>
    <property type="evidence" value="ECO:0007669"/>
    <property type="project" value="UniProtKB-KW"/>
</dbReference>
<dbReference type="InterPro" id="IPR001314">
    <property type="entry name" value="Peptidase_S1A"/>
</dbReference>
<dbReference type="PRINTS" id="PR00722">
    <property type="entry name" value="CHYMOTRYPSIN"/>
</dbReference>
<comment type="caution">
    <text evidence="10">The sequence shown here is derived from an EMBL/GenBank/DDBJ whole genome shotgun (WGS) entry which is preliminary data.</text>
</comment>
<dbReference type="InterPro" id="IPR050430">
    <property type="entry name" value="Peptidase_S1"/>
</dbReference>
<evidence type="ECO:0000256" key="6">
    <source>
        <dbReference type="ARBA" id="ARBA00023145"/>
    </source>
</evidence>
<evidence type="ECO:0000256" key="7">
    <source>
        <dbReference type="ARBA" id="ARBA00023157"/>
    </source>
</evidence>
<evidence type="ECO:0000313" key="10">
    <source>
        <dbReference type="EMBL" id="KAF2885457.1"/>
    </source>
</evidence>
<dbReference type="GO" id="GO:0004252">
    <property type="term" value="F:serine-type endopeptidase activity"/>
    <property type="evidence" value="ECO:0007669"/>
    <property type="project" value="InterPro"/>
</dbReference>
<dbReference type="Pfam" id="PF00089">
    <property type="entry name" value="Trypsin"/>
    <property type="match status" value="1"/>
</dbReference>
<feature type="domain" description="Peptidase S1" evidence="9">
    <location>
        <begin position="32"/>
        <end position="254"/>
    </location>
</feature>
<protein>
    <recommendedName>
        <fullName evidence="9">Peptidase S1 domain-containing protein</fullName>
    </recommendedName>
</protein>
<evidence type="ECO:0000256" key="8">
    <source>
        <dbReference type="SAM" id="SignalP"/>
    </source>
</evidence>
<evidence type="ECO:0000256" key="4">
    <source>
        <dbReference type="ARBA" id="ARBA00022801"/>
    </source>
</evidence>
<dbReference type="Gene3D" id="2.40.10.10">
    <property type="entry name" value="Trypsin-like serine proteases"/>
    <property type="match status" value="2"/>
</dbReference>
<dbReference type="SUPFAM" id="SSF50494">
    <property type="entry name" value="Trypsin-like serine proteases"/>
    <property type="match status" value="1"/>
</dbReference>
<keyword evidence="4" id="KW-0378">Hydrolase</keyword>
<dbReference type="InterPro" id="IPR001254">
    <property type="entry name" value="Trypsin_dom"/>
</dbReference>